<evidence type="ECO:0000256" key="6">
    <source>
        <dbReference type="RuleBase" id="RU000716"/>
    </source>
</evidence>
<dbReference type="RefSeq" id="WP_165373146.1">
    <property type="nucleotide sequence ID" value="NZ_CP012670.1"/>
</dbReference>
<dbReference type="NCBIfam" id="TIGR02937">
    <property type="entry name" value="sigma70-ECF"/>
    <property type="match status" value="1"/>
</dbReference>
<dbReference type="PANTHER" id="PTHR43133">
    <property type="entry name" value="RNA POLYMERASE ECF-TYPE SIGMA FACTO"/>
    <property type="match status" value="1"/>
</dbReference>
<dbReference type="Gene3D" id="1.10.1740.10">
    <property type="match status" value="1"/>
</dbReference>
<evidence type="ECO:0000313" key="10">
    <source>
        <dbReference type="EMBL" id="AUX21734.1"/>
    </source>
</evidence>
<feature type="region of interest" description="Disordered" evidence="7">
    <location>
        <begin position="270"/>
        <end position="387"/>
    </location>
</feature>
<reference evidence="10 11" key="1">
    <citation type="submission" date="2015-09" db="EMBL/GenBank/DDBJ databases">
        <title>Sorangium comparison.</title>
        <authorList>
            <person name="Zaburannyi N."/>
            <person name="Bunk B."/>
            <person name="Overmann J."/>
            <person name="Mueller R."/>
        </authorList>
    </citation>
    <scope>NUCLEOTIDE SEQUENCE [LARGE SCALE GENOMIC DNA]</scope>
    <source>
        <strain evidence="10 11">So ceGT47</strain>
    </source>
</reference>
<dbReference type="GO" id="GO:0006352">
    <property type="term" value="P:DNA-templated transcription initiation"/>
    <property type="evidence" value="ECO:0007669"/>
    <property type="project" value="InterPro"/>
</dbReference>
<dbReference type="PANTHER" id="PTHR43133:SF8">
    <property type="entry name" value="RNA POLYMERASE SIGMA FACTOR HI_1459-RELATED"/>
    <property type="match status" value="1"/>
</dbReference>
<organism evidence="10 11">
    <name type="scientific">Sorangium cellulosum</name>
    <name type="common">Polyangium cellulosum</name>
    <dbReference type="NCBI Taxonomy" id="56"/>
    <lineage>
        <taxon>Bacteria</taxon>
        <taxon>Pseudomonadati</taxon>
        <taxon>Myxococcota</taxon>
        <taxon>Polyangia</taxon>
        <taxon>Polyangiales</taxon>
        <taxon>Polyangiaceae</taxon>
        <taxon>Sorangium</taxon>
    </lineage>
</organism>
<evidence type="ECO:0000259" key="8">
    <source>
        <dbReference type="Pfam" id="PF04542"/>
    </source>
</evidence>
<dbReference type="Pfam" id="PF04542">
    <property type="entry name" value="Sigma70_r2"/>
    <property type="match status" value="1"/>
</dbReference>
<evidence type="ECO:0000259" key="9">
    <source>
        <dbReference type="Pfam" id="PF08281"/>
    </source>
</evidence>
<feature type="compositionally biased region" description="Low complexity" evidence="7">
    <location>
        <begin position="279"/>
        <end position="371"/>
    </location>
</feature>
<keyword evidence="3 6" id="KW-0731">Sigma factor</keyword>
<dbReference type="SUPFAM" id="SSF88946">
    <property type="entry name" value="Sigma2 domain of RNA polymerase sigma factors"/>
    <property type="match status" value="1"/>
</dbReference>
<dbReference type="Pfam" id="PF08281">
    <property type="entry name" value="Sigma70_r4_2"/>
    <property type="match status" value="1"/>
</dbReference>
<dbReference type="InterPro" id="IPR039425">
    <property type="entry name" value="RNA_pol_sigma-70-like"/>
</dbReference>
<protein>
    <recommendedName>
        <fullName evidence="6">RNA polymerase sigma factor</fullName>
    </recommendedName>
</protein>
<evidence type="ECO:0000256" key="1">
    <source>
        <dbReference type="ARBA" id="ARBA00010641"/>
    </source>
</evidence>
<gene>
    <name evidence="10" type="ORF">SOCEGT47_022210</name>
</gene>
<dbReference type="InterPro" id="IPR000838">
    <property type="entry name" value="RNA_pol_sigma70_ECF_CS"/>
</dbReference>
<dbReference type="InterPro" id="IPR014284">
    <property type="entry name" value="RNA_pol_sigma-70_dom"/>
</dbReference>
<evidence type="ECO:0000256" key="2">
    <source>
        <dbReference type="ARBA" id="ARBA00023015"/>
    </source>
</evidence>
<evidence type="ECO:0000256" key="4">
    <source>
        <dbReference type="ARBA" id="ARBA00023125"/>
    </source>
</evidence>
<dbReference type="Proteomes" id="UP000295781">
    <property type="component" value="Chromosome"/>
</dbReference>
<evidence type="ECO:0000256" key="3">
    <source>
        <dbReference type="ARBA" id="ARBA00023082"/>
    </source>
</evidence>
<keyword evidence="2 6" id="KW-0805">Transcription regulation</keyword>
<accession>A0A4P2PY17</accession>
<keyword evidence="4 6" id="KW-0238">DNA-binding</keyword>
<feature type="domain" description="RNA polymerase sigma factor 70 region 4 type 2" evidence="9">
    <location>
        <begin position="113"/>
        <end position="159"/>
    </location>
</feature>
<comment type="similarity">
    <text evidence="1 6">Belongs to the sigma-70 factor family. ECF subfamily.</text>
</comment>
<evidence type="ECO:0000256" key="7">
    <source>
        <dbReference type="SAM" id="MobiDB-lite"/>
    </source>
</evidence>
<dbReference type="Gene3D" id="1.10.10.10">
    <property type="entry name" value="Winged helix-like DNA-binding domain superfamily/Winged helix DNA-binding domain"/>
    <property type="match status" value="1"/>
</dbReference>
<proteinExistence type="inferred from homology"/>
<evidence type="ECO:0000256" key="5">
    <source>
        <dbReference type="ARBA" id="ARBA00023163"/>
    </source>
</evidence>
<dbReference type="GO" id="GO:0016987">
    <property type="term" value="F:sigma factor activity"/>
    <property type="evidence" value="ECO:0007669"/>
    <property type="project" value="UniProtKB-KW"/>
</dbReference>
<dbReference type="AlphaFoldDB" id="A0A4P2PY17"/>
<dbReference type="GO" id="GO:0003677">
    <property type="term" value="F:DNA binding"/>
    <property type="evidence" value="ECO:0007669"/>
    <property type="project" value="UniProtKB-KW"/>
</dbReference>
<evidence type="ECO:0000313" key="11">
    <source>
        <dbReference type="Proteomes" id="UP000295781"/>
    </source>
</evidence>
<name>A0A4P2PY17_SORCE</name>
<dbReference type="EMBL" id="CP012670">
    <property type="protein sequence ID" value="AUX21734.1"/>
    <property type="molecule type" value="Genomic_DNA"/>
</dbReference>
<dbReference type="InterPro" id="IPR013249">
    <property type="entry name" value="RNA_pol_sigma70_r4_t2"/>
</dbReference>
<dbReference type="InterPro" id="IPR036388">
    <property type="entry name" value="WH-like_DNA-bd_sf"/>
</dbReference>
<dbReference type="PROSITE" id="PS01063">
    <property type="entry name" value="SIGMA70_ECF"/>
    <property type="match status" value="1"/>
</dbReference>
<sequence length="445" mass="46081">MEPSHAMMEDIADEHLAFIARYLARLGVRAQDVEDVAQEVLAGAYRALPRYDPSRGSVRSWLMGIATHQASNHFRRAHRRRERLHSLDDLAAVPDATPDSEQRVIARDRRCVLDQLLAEVPLERRFVFVAHEIEGLDMAEIAQQLAIPLGTAWSRHRLAWADLNAAMRRWQARQRGLGLAVMPVSASALVHEARADREVGRSLLARLWRRVVEALSPRRFAITGGVASGAGVASALNTAAGAAITLAGVALTLAGAALAVALALDALRDAPSPAPDDQATATPSAGAALPAGAAPSAGAGLPAGAAPSAGATLPRGAAPSAGATLSSGSALAADAPPDGGRAAAAGAGASRADGAAPPARRPATQGAGRAPSLPSPAATHRKLASDDREMAAERALIDGAILALSNGRYAEADSLLVAHERRFPAGRLTAERNAALRALRARAAR</sequence>
<dbReference type="InterPro" id="IPR007627">
    <property type="entry name" value="RNA_pol_sigma70_r2"/>
</dbReference>
<dbReference type="SUPFAM" id="SSF88659">
    <property type="entry name" value="Sigma3 and sigma4 domains of RNA polymerase sigma factors"/>
    <property type="match status" value="1"/>
</dbReference>
<keyword evidence="5 6" id="KW-0804">Transcription</keyword>
<dbReference type="InterPro" id="IPR013324">
    <property type="entry name" value="RNA_pol_sigma_r3/r4-like"/>
</dbReference>
<feature type="domain" description="RNA polymerase sigma-70 region 2" evidence="8">
    <location>
        <begin position="13"/>
        <end position="79"/>
    </location>
</feature>
<dbReference type="InterPro" id="IPR013325">
    <property type="entry name" value="RNA_pol_sigma_r2"/>
</dbReference>